<name>A0ABR6BRN3_9PSEU</name>
<evidence type="ECO:0000259" key="3">
    <source>
        <dbReference type="PROSITE" id="PS51186"/>
    </source>
</evidence>
<dbReference type="PROSITE" id="PS51186">
    <property type="entry name" value="GNAT"/>
    <property type="match status" value="1"/>
</dbReference>
<dbReference type="EMBL" id="JACJID010000005">
    <property type="protein sequence ID" value="MBA8929301.1"/>
    <property type="molecule type" value="Genomic_DNA"/>
</dbReference>
<dbReference type="InterPro" id="IPR016181">
    <property type="entry name" value="Acyl_CoA_acyltransferase"/>
</dbReference>
<evidence type="ECO:0000313" key="5">
    <source>
        <dbReference type="Proteomes" id="UP000517916"/>
    </source>
</evidence>
<dbReference type="SUPFAM" id="SSF55729">
    <property type="entry name" value="Acyl-CoA N-acyltransferases (Nat)"/>
    <property type="match status" value="1"/>
</dbReference>
<sequence>MDNAGVTVRAARVEDAEAIAEVHVQARNAYYRGFVDQADLDRRAAELRRIYPGLCDRADSTLLCAQLGEEIVGIVLLGPPNDTVVDPVGVGELYQLHVRPDCWRRGIGSQLHRAAVDAWHGLGVSVGVLEVWDRNERARAFYANHGWRPDGHSRPGRSGTRYLRLRLAL</sequence>
<dbReference type="CDD" id="cd04301">
    <property type="entry name" value="NAT_SF"/>
    <property type="match status" value="1"/>
</dbReference>
<accession>A0ABR6BRN3</accession>
<protein>
    <submittedName>
        <fullName evidence="4">Ribosomal protein S18 acetylase RimI-like enzyme</fullName>
    </submittedName>
</protein>
<dbReference type="Proteomes" id="UP000517916">
    <property type="component" value="Unassembled WGS sequence"/>
</dbReference>
<keyword evidence="5" id="KW-1185">Reference proteome</keyword>
<dbReference type="InterPro" id="IPR000182">
    <property type="entry name" value="GNAT_dom"/>
</dbReference>
<dbReference type="InterPro" id="IPR050832">
    <property type="entry name" value="Bact_Acetyltransf"/>
</dbReference>
<dbReference type="Gene3D" id="3.40.630.30">
    <property type="match status" value="1"/>
</dbReference>
<evidence type="ECO:0000256" key="2">
    <source>
        <dbReference type="ARBA" id="ARBA00023315"/>
    </source>
</evidence>
<evidence type="ECO:0000313" key="4">
    <source>
        <dbReference type="EMBL" id="MBA8929301.1"/>
    </source>
</evidence>
<feature type="domain" description="N-acetyltransferase" evidence="3">
    <location>
        <begin position="6"/>
        <end position="168"/>
    </location>
</feature>
<keyword evidence="2" id="KW-0012">Acyltransferase</keyword>
<proteinExistence type="predicted"/>
<dbReference type="PANTHER" id="PTHR43877">
    <property type="entry name" value="AMINOALKYLPHOSPHONATE N-ACETYLTRANSFERASE-RELATED-RELATED"/>
    <property type="match status" value="1"/>
</dbReference>
<keyword evidence="1" id="KW-0808">Transferase</keyword>
<gene>
    <name evidence="4" type="ORF">BC739_006519</name>
</gene>
<comment type="caution">
    <text evidence="4">The sequence shown here is derived from an EMBL/GenBank/DDBJ whole genome shotgun (WGS) entry which is preliminary data.</text>
</comment>
<reference evidence="4 5" key="1">
    <citation type="submission" date="2020-08" db="EMBL/GenBank/DDBJ databases">
        <title>Genomic Encyclopedia of Archaeal and Bacterial Type Strains, Phase II (KMG-II): from individual species to whole genera.</title>
        <authorList>
            <person name="Goeker M."/>
        </authorList>
    </citation>
    <scope>NUCLEOTIDE SEQUENCE [LARGE SCALE GENOMIC DNA]</scope>
    <source>
        <strain evidence="4 5">DSM 43850</strain>
    </source>
</reference>
<dbReference type="Pfam" id="PF00583">
    <property type="entry name" value="Acetyltransf_1"/>
    <property type="match status" value="1"/>
</dbReference>
<dbReference type="RefSeq" id="WP_182839291.1">
    <property type="nucleotide sequence ID" value="NZ_BAAABQ010000022.1"/>
</dbReference>
<evidence type="ECO:0000256" key="1">
    <source>
        <dbReference type="ARBA" id="ARBA00022679"/>
    </source>
</evidence>
<organism evidence="4 5">
    <name type="scientific">Kutzneria viridogrisea</name>
    <dbReference type="NCBI Taxonomy" id="47990"/>
    <lineage>
        <taxon>Bacteria</taxon>
        <taxon>Bacillati</taxon>
        <taxon>Actinomycetota</taxon>
        <taxon>Actinomycetes</taxon>
        <taxon>Pseudonocardiales</taxon>
        <taxon>Pseudonocardiaceae</taxon>
        <taxon>Kutzneria</taxon>
    </lineage>
</organism>